<sequence>MVVPYLTWCNVDMKTAVGTASACGFFLAVAGMVGYVASGWNAPGLPEYSVGYVYLPAWLAVSLLSILFTRVGATLAHRLRVTSLKRIFSVCLLVAGVRILL</sequence>
<evidence type="ECO:0000313" key="6">
    <source>
        <dbReference type="EMBL" id="QNP48978.1"/>
    </source>
</evidence>
<name>A0A7H0GL12_9BURK</name>
<keyword evidence="5" id="KW-1003">Cell membrane</keyword>
<proteinExistence type="inferred from homology"/>
<keyword evidence="7" id="KW-1185">Reference proteome</keyword>
<organism evidence="6 7">
    <name type="scientific">Diaphorobacter aerolatus</name>
    <dbReference type="NCBI Taxonomy" id="1288495"/>
    <lineage>
        <taxon>Bacteria</taxon>
        <taxon>Pseudomonadati</taxon>
        <taxon>Pseudomonadota</taxon>
        <taxon>Betaproteobacteria</taxon>
        <taxon>Burkholderiales</taxon>
        <taxon>Comamonadaceae</taxon>
        <taxon>Diaphorobacter</taxon>
    </lineage>
</organism>
<dbReference type="GO" id="GO:0005886">
    <property type="term" value="C:plasma membrane"/>
    <property type="evidence" value="ECO:0007669"/>
    <property type="project" value="UniProtKB-SubCell"/>
</dbReference>
<comment type="subcellular location">
    <subcellularLocation>
        <location evidence="5">Cell membrane</location>
        <topology evidence="5">Multi-pass membrane protein</topology>
    </subcellularLocation>
    <subcellularLocation>
        <location evidence="1">Membrane</location>
        <topology evidence="1">Multi-pass membrane protein</topology>
    </subcellularLocation>
</comment>
<dbReference type="PANTHER" id="PTHR43483">
    <property type="entry name" value="MEMBRANE TRANSPORTER PROTEIN HI_0806-RELATED"/>
    <property type="match status" value="1"/>
</dbReference>
<dbReference type="EMBL" id="CP060783">
    <property type="protein sequence ID" value="QNP48978.1"/>
    <property type="molecule type" value="Genomic_DNA"/>
</dbReference>
<dbReference type="Proteomes" id="UP000516028">
    <property type="component" value="Chromosome"/>
</dbReference>
<keyword evidence="3 5" id="KW-1133">Transmembrane helix</keyword>
<dbReference type="AlphaFoldDB" id="A0A7H0GL12"/>
<gene>
    <name evidence="6" type="ORF">H9K75_02020</name>
</gene>
<comment type="similarity">
    <text evidence="5">Belongs to the 4-toluene sulfonate uptake permease (TSUP) (TC 2.A.102) family.</text>
</comment>
<dbReference type="PANTHER" id="PTHR43483:SF3">
    <property type="entry name" value="MEMBRANE TRANSPORTER PROTEIN HI_0806-RELATED"/>
    <property type="match status" value="1"/>
</dbReference>
<protein>
    <recommendedName>
        <fullName evidence="5">Probable membrane transporter protein</fullName>
    </recommendedName>
</protein>
<keyword evidence="2 5" id="KW-0812">Transmembrane</keyword>
<reference evidence="6 7" key="1">
    <citation type="submission" date="2020-08" db="EMBL/GenBank/DDBJ databases">
        <title>Genome sequence of Diaphorobacter aerolatus KACC 16536T.</title>
        <authorList>
            <person name="Hyun D.-W."/>
            <person name="Bae J.-W."/>
        </authorList>
    </citation>
    <scope>NUCLEOTIDE SEQUENCE [LARGE SCALE GENOMIC DNA]</scope>
    <source>
        <strain evidence="6 7">KACC 16536</strain>
    </source>
</reference>
<dbReference type="KEGG" id="daer:H9K75_02020"/>
<feature type="transmembrane region" description="Helical" evidence="5">
    <location>
        <begin position="20"/>
        <end position="40"/>
    </location>
</feature>
<accession>A0A7H0GL12</accession>
<dbReference type="InterPro" id="IPR002781">
    <property type="entry name" value="TM_pro_TauE-like"/>
</dbReference>
<dbReference type="Pfam" id="PF01925">
    <property type="entry name" value="TauE"/>
    <property type="match status" value="1"/>
</dbReference>
<evidence type="ECO:0000256" key="2">
    <source>
        <dbReference type="ARBA" id="ARBA00022692"/>
    </source>
</evidence>
<evidence type="ECO:0000256" key="1">
    <source>
        <dbReference type="ARBA" id="ARBA00004141"/>
    </source>
</evidence>
<evidence type="ECO:0000313" key="7">
    <source>
        <dbReference type="Proteomes" id="UP000516028"/>
    </source>
</evidence>
<evidence type="ECO:0000256" key="3">
    <source>
        <dbReference type="ARBA" id="ARBA00022989"/>
    </source>
</evidence>
<feature type="transmembrane region" description="Helical" evidence="5">
    <location>
        <begin position="52"/>
        <end position="71"/>
    </location>
</feature>
<evidence type="ECO:0000256" key="4">
    <source>
        <dbReference type="ARBA" id="ARBA00023136"/>
    </source>
</evidence>
<keyword evidence="4 5" id="KW-0472">Membrane</keyword>
<evidence type="ECO:0000256" key="5">
    <source>
        <dbReference type="RuleBase" id="RU363041"/>
    </source>
</evidence>